<evidence type="ECO:0000313" key="2">
    <source>
        <dbReference type="Proteomes" id="UP000813420"/>
    </source>
</evidence>
<reference evidence="1" key="2">
    <citation type="submission" date="2021-09" db="EMBL/GenBank/DDBJ databases">
        <authorList>
            <person name="Gilroy R."/>
        </authorList>
    </citation>
    <scope>NUCLEOTIDE SEQUENCE</scope>
    <source>
        <strain evidence="1">USAMLcec4-12693</strain>
    </source>
</reference>
<feature type="non-terminal residue" evidence="1">
    <location>
        <position position="1"/>
    </location>
</feature>
<dbReference type="AlphaFoldDB" id="A0A9D3AJL5"/>
<evidence type="ECO:0000313" key="1">
    <source>
        <dbReference type="EMBL" id="HJH49891.1"/>
    </source>
</evidence>
<dbReference type="InterPro" id="IPR032290">
    <property type="entry name" value="DUF4839"/>
</dbReference>
<reference evidence="1" key="1">
    <citation type="journal article" date="2021" name="PeerJ">
        <title>Extensive microbial diversity within the chicken gut microbiome revealed by metagenomics and culture.</title>
        <authorList>
            <person name="Gilroy R."/>
            <person name="Ravi A."/>
            <person name="Getino M."/>
            <person name="Pursley I."/>
            <person name="Horton D.L."/>
            <person name="Alikhan N.F."/>
            <person name="Baker D."/>
            <person name="Gharbi K."/>
            <person name="Hall N."/>
            <person name="Watson M."/>
            <person name="Adriaenssens E.M."/>
            <person name="Foster-Nyarko E."/>
            <person name="Jarju S."/>
            <person name="Secka A."/>
            <person name="Antonio M."/>
            <person name="Oren A."/>
            <person name="Chaudhuri R.R."/>
            <person name="La Ragione R."/>
            <person name="Hildebrand F."/>
            <person name="Pallen M.J."/>
        </authorList>
    </citation>
    <scope>NUCLEOTIDE SEQUENCE</scope>
    <source>
        <strain evidence="1">USAMLcec4-12693</strain>
    </source>
</reference>
<organism evidence="1 2">
    <name type="scientific">Merdimonas faecis</name>
    <dbReference type="NCBI Taxonomy" id="1653435"/>
    <lineage>
        <taxon>Bacteria</taxon>
        <taxon>Bacillati</taxon>
        <taxon>Bacillota</taxon>
        <taxon>Clostridia</taxon>
        <taxon>Lachnospirales</taxon>
        <taxon>Lachnospiraceae</taxon>
        <taxon>Merdimonas</taxon>
    </lineage>
</organism>
<accession>A0A9D3AJL5</accession>
<gene>
    <name evidence="1" type="ORF">K8V39_06470</name>
</gene>
<protein>
    <submittedName>
        <fullName evidence="1">DUF4839 domain-containing protein</fullName>
    </submittedName>
</protein>
<dbReference type="Pfam" id="PF16127">
    <property type="entry name" value="DUF4839"/>
    <property type="match status" value="1"/>
</dbReference>
<name>A0A9D3AJL5_9FIRM</name>
<comment type="caution">
    <text evidence="1">The sequence shown here is derived from an EMBL/GenBank/DDBJ whole genome shotgun (WGS) entry which is preliminary data.</text>
</comment>
<sequence length="280" mass="31355">KTLEHGKSDTYSLELEEGKNILRVESEEDSSVSGEIEFDVSEDMKLKCELSCESDQIEIKETMEIAPPISTDELGEKKYKEVKKEFEDAGFTNVKEKAIGDLTEDQIDEEEIVTAINIGDSSSFTKKDKFMADEKVVIEYHVVENSAKSEEEKTLTSDNNSELAYILTTKDEFDPKIKEFASKYAGKMIEFDAYTADVSQNEDFKTRFNYLIYAGDYGGVSVGGPNFQFHDVNYSSLNLQGDNVPDSLGVGVNIHVIAIVGTYNEDNGLFELEPVAITMR</sequence>
<dbReference type="EMBL" id="DYXE01000055">
    <property type="protein sequence ID" value="HJH49891.1"/>
    <property type="molecule type" value="Genomic_DNA"/>
</dbReference>
<dbReference type="Proteomes" id="UP000813420">
    <property type="component" value="Unassembled WGS sequence"/>
</dbReference>
<proteinExistence type="predicted"/>
<dbReference type="RefSeq" id="WP_277272031.1">
    <property type="nucleotide sequence ID" value="NZ_DYXE01000055.1"/>
</dbReference>